<protein>
    <submittedName>
        <fullName evidence="7">Ribosome biogenesis protein BRX1</fullName>
    </submittedName>
</protein>
<dbReference type="GO" id="GO:0005730">
    <property type="term" value="C:nucleolus"/>
    <property type="evidence" value="ECO:0007669"/>
    <property type="project" value="UniProtKB-SubCell"/>
</dbReference>
<keyword evidence="8" id="KW-1185">Reference proteome</keyword>
<dbReference type="GO" id="GO:0006364">
    <property type="term" value="P:rRNA processing"/>
    <property type="evidence" value="ECO:0007669"/>
    <property type="project" value="InterPro"/>
</dbReference>
<dbReference type="InterPro" id="IPR026532">
    <property type="entry name" value="BRX1"/>
</dbReference>
<name>A0A1E5R6Q2_9ASCO</name>
<dbReference type="PANTHER" id="PTHR13634">
    <property type="entry name" value="RIBOSOME BIOGENESIS PROTEIN BRIX"/>
    <property type="match status" value="1"/>
</dbReference>
<evidence type="ECO:0000256" key="5">
    <source>
        <dbReference type="SAM" id="MobiDB-lite"/>
    </source>
</evidence>
<dbReference type="OrthoDB" id="1638493at2759"/>
<evidence type="ECO:0000259" key="6">
    <source>
        <dbReference type="PROSITE" id="PS50833"/>
    </source>
</evidence>
<evidence type="ECO:0000313" key="8">
    <source>
        <dbReference type="Proteomes" id="UP000095605"/>
    </source>
</evidence>
<dbReference type="PROSITE" id="PS50833">
    <property type="entry name" value="BRIX"/>
    <property type="match status" value="1"/>
</dbReference>
<dbReference type="EMBL" id="LPNL01000008">
    <property type="protein sequence ID" value="OEJ82582.1"/>
    <property type="molecule type" value="Genomic_DNA"/>
</dbReference>
<sequence>MSSIFKALTGQKNKSNSKNNTNENISINKQKTLLIASRGLTAKNRHLIQNLHDLLPNTKNQHTLDTKKNLNSQLPELATIYNCNNILYFENRKHQDLYLWISKNPNGPTVKFLLQDVHTALEQQFLGNCLKGSRPVVLFDKSFNTQDQYENLIFKELLCHTFGVSPNSRKLKPFVDHITMFSLIDGKIWVRNYEIQSKVKNLSEYEKSLETDVENIDDDLQLIELGPRFIMTPIVVLEGCFGGPKIWENDNYVSPNKYRSFMKMESAKQAISRQEKKEQKKLSKQDNVIAPNELSNEVVFQQ</sequence>
<organism evidence="7 8">
    <name type="scientific">Hanseniaspora opuntiae</name>
    <dbReference type="NCBI Taxonomy" id="211096"/>
    <lineage>
        <taxon>Eukaryota</taxon>
        <taxon>Fungi</taxon>
        <taxon>Dikarya</taxon>
        <taxon>Ascomycota</taxon>
        <taxon>Saccharomycotina</taxon>
        <taxon>Saccharomycetes</taxon>
        <taxon>Saccharomycodales</taxon>
        <taxon>Saccharomycodaceae</taxon>
        <taxon>Hanseniaspora</taxon>
    </lineage>
</organism>
<dbReference type="SMART" id="SM00879">
    <property type="entry name" value="Brix"/>
    <property type="match status" value="1"/>
</dbReference>
<evidence type="ECO:0000313" key="7">
    <source>
        <dbReference type="EMBL" id="OEJ82582.1"/>
    </source>
</evidence>
<accession>A0A1E5R6Q2</accession>
<gene>
    <name evidence="7" type="ORF">AWRI3578_g3560</name>
</gene>
<dbReference type="Proteomes" id="UP000095605">
    <property type="component" value="Unassembled WGS sequence"/>
</dbReference>
<keyword evidence="4" id="KW-0539">Nucleus</keyword>
<feature type="region of interest" description="Disordered" evidence="5">
    <location>
        <begin position="1"/>
        <end position="24"/>
    </location>
</feature>
<evidence type="ECO:0000256" key="2">
    <source>
        <dbReference type="ARBA" id="ARBA00006369"/>
    </source>
</evidence>
<feature type="domain" description="Brix" evidence="6">
    <location>
        <begin position="30"/>
        <end position="242"/>
    </location>
</feature>
<reference evidence="8" key="1">
    <citation type="journal article" date="2016" name="Genome Announc.">
        <title>Genome sequences of three species of Hanseniaspora isolated from spontaneous wine fermentations.</title>
        <authorList>
            <person name="Sternes P.R."/>
            <person name="Lee D."/>
            <person name="Kutyna D.R."/>
            <person name="Borneman A.R."/>
        </authorList>
    </citation>
    <scope>NUCLEOTIDE SEQUENCE [LARGE SCALE GENOMIC DNA]</scope>
    <source>
        <strain evidence="8">AWRI3578</strain>
    </source>
</reference>
<proteinExistence type="inferred from homology"/>
<keyword evidence="3" id="KW-0690">Ribosome biogenesis</keyword>
<dbReference type="GO" id="GO:0019843">
    <property type="term" value="F:rRNA binding"/>
    <property type="evidence" value="ECO:0007669"/>
    <property type="project" value="InterPro"/>
</dbReference>
<evidence type="ECO:0000256" key="4">
    <source>
        <dbReference type="ARBA" id="ARBA00023242"/>
    </source>
</evidence>
<dbReference type="GO" id="GO:0000027">
    <property type="term" value="P:ribosomal large subunit assembly"/>
    <property type="evidence" value="ECO:0007669"/>
    <property type="project" value="TreeGrafter"/>
</dbReference>
<comment type="similarity">
    <text evidence="2">Belongs to the BRX1 family.</text>
</comment>
<dbReference type="SUPFAM" id="SSF52954">
    <property type="entry name" value="Class II aaRS ABD-related"/>
    <property type="match status" value="1"/>
</dbReference>
<evidence type="ECO:0000256" key="3">
    <source>
        <dbReference type="ARBA" id="ARBA00022517"/>
    </source>
</evidence>
<dbReference type="AlphaFoldDB" id="A0A1E5R6Q2"/>
<comment type="caution">
    <text evidence="7">The sequence shown here is derived from an EMBL/GenBank/DDBJ whole genome shotgun (WGS) entry which is preliminary data.</text>
</comment>
<dbReference type="Pfam" id="PF04427">
    <property type="entry name" value="Brix"/>
    <property type="match status" value="1"/>
</dbReference>
<dbReference type="InterPro" id="IPR007109">
    <property type="entry name" value="Brix"/>
</dbReference>
<dbReference type="PANTHER" id="PTHR13634:SF0">
    <property type="entry name" value="RIBOSOME BIOGENESIS PROTEIN BRX1 HOMOLOG"/>
    <property type="match status" value="1"/>
</dbReference>
<evidence type="ECO:0000256" key="1">
    <source>
        <dbReference type="ARBA" id="ARBA00004604"/>
    </source>
</evidence>
<comment type="subcellular location">
    <subcellularLocation>
        <location evidence="1">Nucleus</location>
        <location evidence="1">Nucleolus</location>
    </subcellularLocation>
</comment>
<feature type="compositionally biased region" description="Low complexity" evidence="5">
    <location>
        <begin position="12"/>
        <end position="24"/>
    </location>
</feature>